<evidence type="ECO:0000313" key="3">
    <source>
        <dbReference type="Proteomes" id="UP000055048"/>
    </source>
</evidence>
<evidence type="ECO:0000256" key="1">
    <source>
        <dbReference type="SAM" id="MobiDB-lite"/>
    </source>
</evidence>
<accession>A0A0V0TL66</accession>
<protein>
    <submittedName>
        <fullName evidence="2">Uncharacterized protein</fullName>
    </submittedName>
</protein>
<feature type="region of interest" description="Disordered" evidence="1">
    <location>
        <begin position="32"/>
        <end position="51"/>
    </location>
</feature>
<gene>
    <name evidence="2" type="ORF">T05_2369</name>
</gene>
<organism evidence="2 3">
    <name type="scientific">Trichinella murrelli</name>
    <dbReference type="NCBI Taxonomy" id="144512"/>
    <lineage>
        <taxon>Eukaryota</taxon>
        <taxon>Metazoa</taxon>
        <taxon>Ecdysozoa</taxon>
        <taxon>Nematoda</taxon>
        <taxon>Enoplea</taxon>
        <taxon>Dorylaimia</taxon>
        <taxon>Trichinellida</taxon>
        <taxon>Trichinellidae</taxon>
        <taxon>Trichinella</taxon>
    </lineage>
</organism>
<dbReference type="Proteomes" id="UP000055048">
    <property type="component" value="Unassembled WGS sequence"/>
</dbReference>
<keyword evidence="3" id="KW-1185">Reference proteome</keyword>
<comment type="caution">
    <text evidence="2">The sequence shown here is derived from an EMBL/GenBank/DDBJ whole genome shotgun (WGS) entry which is preliminary data.</text>
</comment>
<dbReference type="OrthoDB" id="5933357at2759"/>
<dbReference type="EMBL" id="JYDJ01000222">
    <property type="protein sequence ID" value="KRX39773.1"/>
    <property type="molecule type" value="Genomic_DNA"/>
</dbReference>
<dbReference type="AlphaFoldDB" id="A0A0V0TL66"/>
<proteinExistence type="predicted"/>
<sequence>MIINAAISCGKTVTAEPLNGLQNAQAEFAIPQAEAPPIDKEGTLRNTDWLEADQTRKAEVRIRNE</sequence>
<reference evidence="2 3" key="1">
    <citation type="submission" date="2015-01" db="EMBL/GenBank/DDBJ databases">
        <title>Evolution of Trichinella species and genotypes.</title>
        <authorList>
            <person name="Korhonen P.K."/>
            <person name="Edoardo P."/>
            <person name="Giuseppe L.R."/>
            <person name="Gasser R.B."/>
        </authorList>
    </citation>
    <scope>NUCLEOTIDE SEQUENCE [LARGE SCALE GENOMIC DNA]</scope>
    <source>
        <strain evidence="2">ISS417</strain>
    </source>
</reference>
<evidence type="ECO:0000313" key="2">
    <source>
        <dbReference type="EMBL" id="KRX39773.1"/>
    </source>
</evidence>
<name>A0A0V0TL66_9BILA</name>